<dbReference type="EMBL" id="JAAOIW010000004">
    <property type="protein sequence ID" value="NHN30892.1"/>
    <property type="molecule type" value="Genomic_DNA"/>
</dbReference>
<keyword evidence="1" id="KW-0732">Signal</keyword>
<dbReference type="PANTHER" id="PTHR21666">
    <property type="entry name" value="PEPTIDASE-RELATED"/>
    <property type="match status" value="1"/>
</dbReference>
<sequence>MDYTTSWNKFTRLWVGCTCLAMLIMLGWFHVIDSRKDEQKQLNQPVKGLANEEAINEELDKMREDNKRGIQIRIDGKPLGMVRNEAAAMALLERYKQDKVAALAAQGKIAGAVTAEEAKVYADTDGDAYPIASKAAVHILTVDQGRELPRLVEQELLHEVQFVQQIELTAMDVGTEAVSDEEALLNKLAAGESLPVLYKVLPGDCVSCIAAKFKLDQAVIYSNNPQVAHHKLQIGEELDLTVLRPLLSLKTIEQRIVSAEVPFNNEYIEDAALATGVQEVVTAGVPGLKQMKIQTTRIDGELIREEQIEETIVRPATQALVKKGTKRIPGIGNGQFVWPVYRAKLTSGYGSRWGGFHPGMDLQSEQSGIMASDHGSVSFAGWKTGYGNCIIIDHHNGYSTLYGHLSKISVDVDERIQKGDKIGIMGDTGQATGVHLHFEIRKGDKQENPLDFLSQAS</sequence>
<dbReference type="CDD" id="cd12797">
    <property type="entry name" value="M23_peptidase"/>
    <property type="match status" value="1"/>
</dbReference>
<name>A0ABX0J3E4_9BACL</name>
<organism evidence="4 5">
    <name type="scientific">Paenibacillus agricola</name>
    <dbReference type="NCBI Taxonomy" id="2716264"/>
    <lineage>
        <taxon>Bacteria</taxon>
        <taxon>Bacillati</taxon>
        <taxon>Bacillota</taxon>
        <taxon>Bacilli</taxon>
        <taxon>Bacillales</taxon>
        <taxon>Paenibacillaceae</taxon>
        <taxon>Paenibacillus</taxon>
    </lineage>
</organism>
<dbReference type="Pfam" id="PF07501">
    <property type="entry name" value="G5"/>
    <property type="match status" value="1"/>
</dbReference>
<evidence type="ECO:0000259" key="3">
    <source>
        <dbReference type="PROSITE" id="PS51109"/>
    </source>
</evidence>
<dbReference type="PANTHER" id="PTHR21666:SF270">
    <property type="entry name" value="MUREIN HYDROLASE ACTIVATOR ENVC"/>
    <property type="match status" value="1"/>
</dbReference>
<dbReference type="Gene3D" id="2.20.230.10">
    <property type="entry name" value="Resuscitation-promoting factor rpfb"/>
    <property type="match status" value="1"/>
</dbReference>
<dbReference type="InterPro" id="IPR018392">
    <property type="entry name" value="LysM"/>
</dbReference>
<keyword evidence="2" id="KW-0472">Membrane</keyword>
<dbReference type="PROSITE" id="PS51109">
    <property type="entry name" value="G5"/>
    <property type="match status" value="1"/>
</dbReference>
<dbReference type="Gene3D" id="2.70.70.10">
    <property type="entry name" value="Glucose Permease (Domain IIA)"/>
    <property type="match status" value="1"/>
</dbReference>
<dbReference type="InterPro" id="IPR016047">
    <property type="entry name" value="M23ase_b-sheet_dom"/>
</dbReference>
<dbReference type="InterPro" id="IPR011055">
    <property type="entry name" value="Dup_hybrid_motif"/>
</dbReference>
<evidence type="ECO:0000256" key="1">
    <source>
        <dbReference type="ARBA" id="ARBA00022729"/>
    </source>
</evidence>
<dbReference type="InterPro" id="IPR050570">
    <property type="entry name" value="Cell_wall_metabolism_enzyme"/>
</dbReference>
<proteinExistence type="predicted"/>
<comment type="caution">
    <text evidence="4">The sequence shown here is derived from an EMBL/GenBank/DDBJ whole genome shotgun (WGS) entry which is preliminary data.</text>
</comment>
<evidence type="ECO:0000313" key="4">
    <source>
        <dbReference type="EMBL" id="NHN30892.1"/>
    </source>
</evidence>
<dbReference type="InterPro" id="IPR011098">
    <property type="entry name" value="G5_dom"/>
</dbReference>
<keyword evidence="5" id="KW-1185">Reference proteome</keyword>
<protein>
    <submittedName>
        <fullName evidence="4">Peptidoglycan DD-metalloendopeptidase family protein</fullName>
    </submittedName>
</protein>
<dbReference type="SUPFAM" id="SSF51261">
    <property type="entry name" value="Duplicated hybrid motif"/>
    <property type="match status" value="1"/>
</dbReference>
<evidence type="ECO:0000313" key="5">
    <source>
        <dbReference type="Proteomes" id="UP001165962"/>
    </source>
</evidence>
<dbReference type="Gene3D" id="3.10.350.10">
    <property type="entry name" value="LysM domain"/>
    <property type="match status" value="1"/>
</dbReference>
<evidence type="ECO:0000256" key="2">
    <source>
        <dbReference type="SAM" id="Phobius"/>
    </source>
</evidence>
<accession>A0ABX0J3E4</accession>
<reference evidence="4" key="1">
    <citation type="submission" date="2020-03" db="EMBL/GenBank/DDBJ databases">
        <title>Draft sequencing of Paenibacilllus sp. S3N08.</title>
        <authorList>
            <person name="Kim D.-U."/>
        </authorList>
    </citation>
    <scope>NUCLEOTIDE SEQUENCE</scope>
    <source>
        <strain evidence="4">S3N08</strain>
    </source>
</reference>
<dbReference type="Pfam" id="PF01551">
    <property type="entry name" value="Peptidase_M23"/>
    <property type="match status" value="1"/>
</dbReference>
<feature type="transmembrane region" description="Helical" evidence="2">
    <location>
        <begin position="12"/>
        <end position="32"/>
    </location>
</feature>
<dbReference type="InterPro" id="IPR036779">
    <property type="entry name" value="LysM_dom_sf"/>
</dbReference>
<dbReference type="Proteomes" id="UP001165962">
    <property type="component" value="Unassembled WGS sequence"/>
</dbReference>
<dbReference type="RefSeq" id="WP_166150337.1">
    <property type="nucleotide sequence ID" value="NZ_JAAOIW010000004.1"/>
</dbReference>
<keyword evidence="2" id="KW-1133">Transmembrane helix</keyword>
<dbReference type="CDD" id="cd00118">
    <property type="entry name" value="LysM"/>
    <property type="match status" value="1"/>
</dbReference>
<keyword evidence="2" id="KW-0812">Transmembrane</keyword>
<gene>
    <name evidence="4" type="ORF">G9U52_13720</name>
</gene>
<feature type="domain" description="G5" evidence="3">
    <location>
        <begin position="247"/>
        <end position="327"/>
    </location>
</feature>
<dbReference type="SMART" id="SM01208">
    <property type="entry name" value="G5"/>
    <property type="match status" value="1"/>
</dbReference>